<dbReference type="EMBL" id="CAKXAJ010006083">
    <property type="protein sequence ID" value="CAH2209499.1"/>
    <property type="molecule type" value="Genomic_DNA"/>
</dbReference>
<gene>
    <name evidence="11" type="primary">jg19019</name>
    <name evidence="11" type="ORF">PAEG_LOCUS1897</name>
</gene>
<comment type="subcellular location">
    <subcellularLocation>
        <location evidence="1">Membrane</location>
        <topology evidence="1">Single-pass type I membrane protein</topology>
    </subcellularLocation>
</comment>
<evidence type="ECO:0000313" key="12">
    <source>
        <dbReference type="Proteomes" id="UP000838756"/>
    </source>
</evidence>
<keyword evidence="2" id="KW-0812">Transmembrane</keyword>
<evidence type="ECO:0000256" key="3">
    <source>
        <dbReference type="ARBA" id="ARBA00022729"/>
    </source>
</evidence>
<keyword evidence="4" id="KW-0677">Repeat</keyword>
<evidence type="ECO:0000256" key="7">
    <source>
        <dbReference type="ARBA" id="ARBA00022989"/>
    </source>
</evidence>
<name>A0A8S4QH98_9NEOP</name>
<evidence type="ECO:0000259" key="10">
    <source>
        <dbReference type="Pfam" id="PF19699"/>
    </source>
</evidence>
<dbReference type="InterPro" id="IPR045588">
    <property type="entry name" value="CLSTN_C"/>
</dbReference>
<evidence type="ECO:0000256" key="4">
    <source>
        <dbReference type="ARBA" id="ARBA00022737"/>
    </source>
</evidence>
<dbReference type="GO" id="GO:0045211">
    <property type="term" value="C:postsynaptic membrane"/>
    <property type="evidence" value="ECO:0007669"/>
    <property type="project" value="TreeGrafter"/>
</dbReference>
<proteinExistence type="predicted"/>
<keyword evidence="8" id="KW-0472">Membrane</keyword>
<evidence type="ECO:0000313" key="11">
    <source>
        <dbReference type="EMBL" id="CAH2209499.1"/>
    </source>
</evidence>
<keyword evidence="9" id="KW-0325">Glycoprotein</keyword>
<feature type="non-terminal residue" evidence="11">
    <location>
        <position position="1"/>
    </location>
</feature>
<evidence type="ECO:0000256" key="2">
    <source>
        <dbReference type="ARBA" id="ARBA00022692"/>
    </source>
</evidence>
<organism evidence="11 12">
    <name type="scientific">Pararge aegeria aegeria</name>
    <dbReference type="NCBI Taxonomy" id="348720"/>
    <lineage>
        <taxon>Eukaryota</taxon>
        <taxon>Metazoa</taxon>
        <taxon>Ecdysozoa</taxon>
        <taxon>Arthropoda</taxon>
        <taxon>Hexapoda</taxon>
        <taxon>Insecta</taxon>
        <taxon>Pterygota</taxon>
        <taxon>Neoptera</taxon>
        <taxon>Endopterygota</taxon>
        <taxon>Lepidoptera</taxon>
        <taxon>Glossata</taxon>
        <taxon>Ditrysia</taxon>
        <taxon>Papilionoidea</taxon>
        <taxon>Nymphalidae</taxon>
        <taxon>Satyrinae</taxon>
        <taxon>Satyrini</taxon>
        <taxon>Parargina</taxon>
        <taxon>Pararge</taxon>
    </lineage>
</organism>
<evidence type="ECO:0000256" key="5">
    <source>
        <dbReference type="ARBA" id="ARBA00022837"/>
    </source>
</evidence>
<dbReference type="Proteomes" id="UP000838756">
    <property type="component" value="Unassembled WGS sequence"/>
</dbReference>
<dbReference type="AlphaFoldDB" id="A0A8S4QH98"/>
<protein>
    <submittedName>
        <fullName evidence="11">Jg19019 protein</fullName>
    </submittedName>
</protein>
<reference evidence="11" key="1">
    <citation type="submission" date="2022-03" db="EMBL/GenBank/DDBJ databases">
        <authorList>
            <person name="Lindestad O."/>
        </authorList>
    </citation>
    <scope>NUCLEOTIDE SEQUENCE</scope>
</reference>
<dbReference type="GO" id="GO:0007155">
    <property type="term" value="P:cell adhesion"/>
    <property type="evidence" value="ECO:0007669"/>
    <property type="project" value="UniProtKB-KW"/>
</dbReference>
<keyword evidence="3" id="KW-0732">Signal</keyword>
<evidence type="ECO:0000256" key="1">
    <source>
        <dbReference type="ARBA" id="ARBA00004479"/>
    </source>
</evidence>
<accession>A0A8S4QH98</accession>
<evidence type="ECO:0000256" key="9">
    <source>
        <dbReference type="ARBA" id="ARBA00023180"/>
    </source>
</evidence>
<dbReference type="PANTHER" id="PTHR14139:SF2">
    <property type="entry name" value="CALSYNTENIN-1"/>
    <property type="match status" value="1"/>
</dbReference>
<keyword evidence="7" id="KW-1133">Transmembrane helix</keyword>
<evidence type="ECO:0000256" key="6">
    <source>
        <dbReference type="ARBA" id="ARBA00022889"/>
    </source>
</evidence>
<keyword evidence="12" id="KW-1185">Reference proteome</keyword>
<dbReference type="Pfam" id="PF19699">
    <property type="entry name" value="CLSTN_C"/>
    <property type="match status" value="1"/>
</dbReference>
<feature type="domain" description="Calsyntenin C-terminal" evidence="10">
    <location>
        <begin position="2"/>
        <end position="47"/>
    </location>
</feature>
<dbReference type="GO" id="GO:0051965">
    <property type="term" value="P:positive regulation of synapse assembly"/>
    <property type="evidence" value="ECO:0007669"/>
    <property type="project" value="TreeGrafter"/>
</dbReference>
<dbReference type="OrthoDB" id="6931070at2759"/>
<dbReference type="PANTHER" id="PTHR14139">
    <property type="entry name" value="CALSYNTENIN"/>
    <property type="match status" value="1"/>
</dbReference>
<dbReference type="GO" id="GO:0050806">
    <property type="term" value="P:positive regulation of synaptic transmission"/>
    <property type="evidence" value="ECO:0007669"/>
    <property type="project" value="TreeGrafter"/>
</dbReference>
<keyword evidence="5" id="KW-0106">Calcium</keyword>
<dbReference type="GO" id="GO:0009986">
    <property type="term" value="C:cell surface"/>
    <property type="evidence" value="ECO:0007669"/>
    <property type="project" value="TreeGrafter"/>
</dbReference>
<comment type="caution">
    <text evidence="11">The sequence shown here is derived from an EMBL/GenBank/DDBJ whole genome shotgun (WGS) entry which is preliminary data.</text>
</comment>
<keyword evidence="6" id="KW-0130">Cell adhesion</keyword>
<sequence>ILRDIEYSNKKPAYYLNRVFKLTCSELNGRFTSNEYVQTLTVVHPRAAGDVHAQRPSGLADKLDVAREKVRCDVHKN</sequence>
<evidence type="ECO:0000256" key="8">
    <source>
        <dbReference type="ARBA" id="ARBA00023136"/>
    </source>
</evidence>